<dbReference type="OrthoDB" id="28755at2759"/>
<accession>A0A395IM59</accession>
<gene>
    <name evidence="2" type="ORF">DID88_009521</name>
</gene>
<feature type="transmembrane region" description="Helical" evidence="1">
    <location>
        <begin position="20"/>
        <end position="41"/>
    </location>
</feature>
<protein>
    <submittedName>
        <fullName evidence="2">Uncharacterized protein</fullName>
    </submittedName>
</protein>
<name>A0A395IM59_9HELO</name>
<dbReference type="AlphaFoldDB" id="A0A395IM59"/>
<comment type="caution">
    <text evidence="2">The sequence shown here is derived from an EMBL/GenBank/DDBJ whole genome shotgun (WGS) entry which is preliminary data.</text>
</comment>
<proteinExistence type="predicted"/>
<keyword evidence="1" id="KW-0812">Transmembrane</keyword>
<evidence type="ECO:0000256" key="1">
    <source>
        <dbReference type="SAM" id="Phobius"/>
    </source>
</evidence>
<organism evidence="2 3">
    <name type="scientific">Monilinia fructigena</name>
    <dbReference type="NCBI Taxonomy" id="38457"/>
    <lineage>
        <taxon>Eukaryota</taxon>
        <taxon>Fungi</taxon>
        <taxon>Dikarya</taxon>
        <taxon>Ascomycota</taxon>
        <taxon>Pezizomycotina</taxon>
        <taxon>Leotiomycetes</taxon>
        <taxon>Helotiales</taxon>
        <taxon>Sclerotiniaceae</taxon>
        <taxon>Monilinia</taxon>
    </lineage>
</organism>
<dbReference type="Proteomes" id="UP000249056">
    <property type="component" value="Unassembled WGS sequence"/>
</dbReference>
<evidence type="ECO:0000313" key="3">
    <source>
        <dbReference type="Proteomes" id="UP000249056"/>
    </source>
</evidence>
<dbReference type="EMBL" id="QKRW01000032">
    <property type="protein sequence ID" value="RAL61387.1"/>
    <property type="molecule type" value="Genomic_DNA"/>
</dbReference>
<keyword evidence="1" id="KW-0472">Membrane</keyword>
<feature type="transmembrane region" description="Helical" evidence="1">
    <location>
        <begin position="82"/>
        <end position="103"/>
    </location>
</feature>
<evidence type="ECO:0000313" key="2">
    <source>
        <dbReference type="EMBL" id="RAL61387.1"/>
    </source>
</evidence>
<sequence length="158" mass="17894">MVALMYFVKSIMLFDNLAVFSTLIILTYAFDALLLSLAYNLRLLPREQGFDRTTVVWALGIFCLISMIVYNDYRLNTEALSFAVLGMFLVSLTRTIAAIGYQVPPGLSKNPSYGAKLYFMLWGGLPPCLAITIYAAYKYEDFGTAFTILRTWNFSTFH</sequence>
<keyword evidence="1" id="KW-1133">Transmembrane helix</keyword>
<keyword evidence="3" id="KW-1185">Reference proteome</keyword>
<feature type="transmembrane region" description="Helical" evidence="1">
    <location>
        <begin position="115"/>
        <end position="137"/>
    </location>
</feature>
<feature type="transmembrane region" description="Helical" evidence="1">
    <location>
        <begin position="53"/>
        <end position="70"/>
    </location>
</feature>
<reference evidence="2 3" key="1">
    <citation type="submission" date="2018-06" db="EMBL/GenBank/DDBJ databases">
        <title>Genome Sequence of the Brown Rot Fungal Pathogen Monilinia fructigena.</title>
        <authorList>
            <person name="Landi L."/>
            <person name="De Miccolis Angelini R.M."/>
            <person name="Pollastro S."/>
            <person name="Abate D."/>
            <person name="Faretra F."/>
            <person name="Romanazzi G."/>
        </authorList>
    </citation>
    <scope>NUCLEOTIDE SEQUENCE [LARGE SCALE GENOMIC DNA]</scope>
    <source>
        <strain evidence="2 3">Mfrg269</strain>
    </source>
</reference>